<sequence>MMTPDNYPHEAKLLHVDNATVPFFTYVREGIEYISFDTSLCTPPEPMINAMIALELLDNAYKKIVMINHRSPIGLLAKVQPFYDIDVTEIEGGKLQLVFSYKEGMSDKVDLSQKQCNG</sequence>
<name>A0A1Y0HPC1_9BACT</name>
<keyword evidence="2" id="KW-1185">Reference proteome</keyword>
<dbReference type="AlphaFoldDB" id="A0A1Y0HPC1"/>
<proteinExistence type="predicted"/>
<evidence type="ECO:0000313" key="1">
    <source>
        <dbReference type="EMBL" id="ARU49053.1"/>
    </source>
</evidence>
<reference evidence="2" key="1">
    <citation type="submission" date="2017-05" db="EMBL/GenBank/DDBJ databases">
        <title>Dechlorination kinetics govern the competition between two new strains of the genus Sulfurospirillum.</title>
        <authorList>
            <person name="Buttet G.F."/>
            <person name="Murray A.M."/>
            <person name="Goris T."/>
            <person name="Burion M."/>
            <person name="Lin B."/>
            <person name="Rolle M."/>
            <person name="Maillard J."/>
        </authorList>
    </citation>
    <scope>NUCLEOTIDE SEQUENCE [LARGE SCALE GENOMIC DNA]</scope>
    <source>
        <strain evidence="2">SL2-1</strain>
    </source>
</reference>
<organism evidence="1 2">
    <name type="scientific">Sulfurospirillum diekertiae</name>
    <dbReference type="NCBI Taxonomy" id="1854492"/>
    <lineage>
        <taxon>Bacteria</taxon>
        <taxon>Pseudomonadati</taxon>
        <taxon>Campylobacterota</taxon>
        <taxon>Epsilonproteobacteria</taxon>
        <taxon>Campylobacterales</taxon>
        <taxon>Sulfurospirillaceae</taxon>
        <taxon>Sulfurospirillum</taxon>
    </lineage>
</organism>
<dbReference type="KEGG" id="suls:Sdiek1_1894"/>
<protein>
    <recommendedName>
        <fullName evidence="3">DUF2249 domain-containing protein</fullName>
    </recommendedName>
</protein>
<accession>A0A1Y0HPC1</accession>
<evidence type="ECO:0000313" key="2">
    <source>
        <dbReference type="Proteomes" id="UP000196005"/>
    </source>
</evidence>
<dbReference type="Proteomes" id="UP000196005">
    <property type="component" value="Chromosome"/>
</dbReference>
<gene>
    <name evidence="1" type="ORF">Sdiek1_1894</name>
</gene>
<evidence type="ECO:0008006" key="3">
    <source>
        <dbReference type="Google" id="ProtNLM"/>
    </source>
</evidence>
<dbReference type="EMBL" id="CP021416">
    <property type="protein sequence ID" value="ARU49053.1"/>
    <property type="molecule type" value="Genomic_DNA"/>
</dbReference>
<dbReference type="RefSeq" id="WP_238098915.1">
    <property type="nucleotide sequence ID" value="NZ_CP021416.1"/>
</dbReference>